<evidence type="ECO:0000313" key="8">
    <source>
        <dbReference type="Proteomes" id="UP001152320"/>
    </source>
</evidence>
<feature type="domain" description="Ammonium transporter AmtB-like" evidence="6">
    <location>
        <begin position="1"/>
        <end position="142"/>
    </location>
</feature>
<protein>
    <submittedName>
        <fullName evidence="7">Ammonium transporter 1 member 3</fullName>
    </submittedName>
</protein>
<feature type="transmembrane region" description="Helical" evidence="5">
    <location>
        <begin position="105"/>
        <end position="124"/>
    </location>
</feature>
<dbReference type="GO" id="GO:0005886">
    <property type="term" value="C:plasma membrane"/>
    <property type="evidence" value="ECO:0007669"/>
    <property type="project" value="TreeGrafter"/>
</dbReference>
<feature type="transmembrane region" description="Helical" evidence="5">
    <location>
        <begin position="74"/>
        <end position="93"/>
    </location>
</feature>
<keyword evidence="2 5" id="KW-0812">Transmembrane</keyword>
<evidence type="ECO:0000256" key="1">
    <source>
        <dbReference type="ARBA" id="ARBA00004141"/>
    </source>
</evidence>
<dbReference type="OrthoDB" id="534912at2759"/>
<dbReference type="GO" id="GO:0008519">
    <property type="term" value="F:ammonium channel activity"/>
    <property type="evidence" value="ECO:0007669"/>
    <property type="project" value="InterPro"/>
</dbReference>
<keyword evidence="8" id="KW-1185">Reference proteome</keyword>
<keyword evidence="3 5" id="KW-1133">Transmembrane helix</keyword>
<dbReference type="Pfam" id="PF00909">
    <property type="entry name" value="Ammonium_transp"/>
    <property type="match status" value="1"/>
</dbReference>
<dbReference type="AlphaFoldDB" id="A0A9Q1BNG7"/>
<evidence type="ECO:0000259" key="6">
    <source>
        <dbReference type="Pfam" id="PF00909"/>
    </source>
</evidence>
<reference evidence="7" key="1">
    <citation type="submission" date="2021-10" db="EMBL/GenBank/DDBJ databases">
        <title>Tropical sea cucumber genome reveals ecological adaptation and Cuvierian tubules defense mechanism.</title>
        <authorList>
            <person name="Chen T."/>
        </authorList>
    </citation>
    <scope>NUCLEOTIDE SEQUENCE</scope>
    <source>
        <strain evidence="7">Nanhai2018</strain>
        <tissue evidence="7">Muscle</tissue>
    </source>
</reference>
<dbReference type="PANTHER" id="PTHR11730:SF58">
    <property type="entry name" value="AMMONIUM TRANSPORTER"/>
    <property type="match status" value="1"/>
</dbReference>
<evidence type="ECO:0000256" key="2">
    <source>
        <dbReference type="ARBA" id="ARBA00022692"/>
    </source>
</evidence>
<dbReference type="GO" id="GO:0097272">
    <property type="term" value="P:ammonium homeostasis"/>
    <property type="evidence" value="ECO:0007669"/>
    <property type="project" value="TreeGrafter"/>
</dbReference>
<dbReference type="Proteomes" id="UP001152320">
    <property type="component" value="Chromosome 14"/>
</dbReference>
<dbReference type="InterPro" id="IPR029020">
    <property type="entry name" value="Ammonium/urea_transptr"/>
</dbReference>
<name>A0A9Q1BNG7_HOLLE</name>
<evidence type="ECO:0000313" key="7">
    <source>
        <dbReference type="EMBL" id="KAJ8029860.1"/>
    </source>
</evidence>
<evidence type="ECO:0000256" key="4">
    <source>
        <dbReference type="ARBA" id="ARBA00023136"/>
    </source>
</evidence>
<evidence type="ECO:0000256" key="5">
    <source>
        <dbReference type="SAM" id="Phobius"/>
    </source>
</evidence>
<dbReference type="EMBL" id="JAIZAY010000014">
    <property type="protein sequence ID" value="KAJ8029860.1"/>
    <property type="molecule type" value="Genomic_DNA"/>
</dbReference>
<dbReference type="PANTHER" id="PTHR11730">
    <property type="entry name" value="AMMONIUM TRANSPORTER"/>
    <property type="match status" value="1"/>
</dbReference>
<organism evidence="7 8">
    <name type="scientific">Holothuria leucospilota</name>
    <name type="common">Black long sea cucumber</name>
    <name type="synonym">Mertensiothuria leucospilota</name>
    <dbReference type="NCBI Taxonomy" id="206669"/>
    <lineage>
        <taxon>Eukaryota</taxon>
        <taxon>Metazoa</taxon>
        <taxon>Echinodermata</taxon>
        <taxon>Eleutherozoa</taxon>
        <taxon>Echinozoa</taxon>
        <taxon>Holothuroidea</taxon>
        <taxon>Aspidochirotacea</taxon>
        <taxon>Aspidochirotida</taxon>
        <taxon>Holothuriidae</taxon>
        <taxon>Holothuria</taxon>
    </lineage>
</organism>
<evidence type="ECO:0000256" key="3">
    <source>
        <dbReference type="ARBA" id="ARBA00022989"/>
    </source>
</evidence>
<feature type="transmembrane region" description="Helical" evidence="5">
    <location>
        <begin position="144"/>
        <end position="165"/>
    </location>
</feature>
<gene>
    <name evidence="7" type="ORF">HOLleu_29372</name>
</gene>
<dbReference type="Gene3D" id="1.10.3430.10">
    <property type="entry name" value="Ammonium transporter AmtB like domains"/>
    <property type="match status" value="1"/>
</dbReference>
<feature type="transmembrane region" description="Helical" evidence="5">
    <location>
        <begin position="26"/>
        <end position="47"/>
    </location>
</feature>
<proteinExistence type="predicted"/>
<comment type="subcellular location">
    <subcellularLocation>
        <location evidence="1">Membrane</location>
        <topology evidence="1">Multi-pass membrane protein</topology>
    </subcellularLocation>
</comment>
<sequence length="172" mass="19525">MQSGFGLLESGSVSVKNEVNIMIKNAVDVLFGGLTYWMVGFGLNTWVDGESNQFMGTSNFFVDADKTADHNGHIFSLFFFQTSFATTATTIVSGSMAERTKLESYIIFSVFNTFVYCFPSHWMWRSKEGWLHKLGAIDLAGKIANRFCICALQFFPLNIKLYVYIHLTLKYR</sequence>
<dbReference type="InterPro" id="IPR024041">
    <property type="entry name" value="NH4_transpt_AmtB-like_dom"/>
</dbReference>
<accession>A0A9Q1BNG7</accession>
<dbReference type="SUPFAM" id="SSF111352">
    <property type="entry name" value="Ammonium transporter"/>
    <property type="match status" value="1"/>
</dbReference>
<comment type="caution">
    <text evidence="7">The sequence shown here is derived from an EMBL/GenBank/DDBJ whole genome shotgun (WGS) entry which is preliminary data.</text>
</comment>
<keyword evidence="4 5" id="KW-0472">Membrane</keyword>